<dbReference type="Proteomes" id="UP000013827">
    <property type="component" value="Unassembled WGS sequence"/>
</dbReference>
<dbReference type="GeneID" id="17269960"/>
<accession>A0A0D3JLM9</accession>
<dbReference type="HOGENOM" id="CLU_1117433_0_0_1"/>
<evidence type="ECO:0008006" key="4">
    <source>
        <dbReference type="Google" id="ProtNLM"/>
    </source>
</evidence>
<keyword evidence="1" id="KW-0732">Signal</keyword>
<dbReference type="PaxDb" id="2903-EOD24414"/>
<dbReference type="AlphaFoldDB" id="A0A0D3JLM9"/>
<reference evidence="3" key="1">
    <citation type="journal article" date="2013" name="Nature">
        <title>Pan genome of the phytoplankton Emiliania underpins its global distribution.</title>
        <authorList>
            <person name="Read B.A."/>
            <person name="Kegel J."/>
            <person name="Klute M.J."/>
            <person name="Kuo A."/>
            <person name="Lefebvre S.C."/>
            <person name="Maumus F."/>
            <person name="Mayer C."/>
            <person name="Miller J."/>
            <person name="Monier A."/>
            <person name="Salamov A."/>
            <person name="Young J."/>
            <person name="Aguilar M."/>
            <person name="Claverie J.M."/>
            <person name="Frickenhaus S."/>
            <person name="Gonzalez K."/>
            <person name="Herman E.K."/>
            <person name="Lin Y.C."/>
            <person name="Napier J."/>
            <person name="Ogata H."/>
            <person name="Sarno A.F."/>
            <person name="Shmutz J."/>
            <person name="Schroeder D."/>
            <person name="de Vargas C."/>
            <person name="Verret F."/>
            <person name="von Dassow P."/>
            <person name="Valentin K."/>
            <person name="Van de Peer Y."/>
            <person name="Wheeler G."/>
            <person name="Dacks J.B."/>
            <person name="Delwiche C.F."/>
            <person name="Dyhrman S.T."/>
            <person name="Glockner G."/>
            <person name="John U."/>
            <person name="Richards T."/>
            <person name="Worden A.Z."/>
            <person name="Zhang X."/>
            <person name="Grigoriev I.V."/>
            <person name="Allen A.E."/>
            <person name="Bidle K."/>
            <person name="Borodovsky M."/>
            <person name="Bowler C."/>
            <person name="Brownlee C."/>
            <person name="Cock J.M."/>
            <person name="Elias M."/>
            <person name="Gladyshev V.N."/>
            <person name="Groth M."/>
            <person name="Guda C."/>
            <person name="Hadaegh A."/>
            <person name="Iglesias-Rodriguez M.D."/>
            <person name="Jenkins J."/>
            <person name="Jones B.M."/>
            <person name="Lawson T."/>
            <person name="Leese F."/>
            <person name="Lindquist E."/>
            <person name="Lobanov A."/>
            <person name="Lomsadze A."/>
            <person name="Malik S.B."/>
            <person name="Marsh M.E."/>
            <person name="Mackinder L."/>
            <person name="Mock T."/>
            <person name="Mueller-Roeber B."/>
            <person name="Pagarete A."/>
            <person name="Parker M."/>
            <person name="Probert I."/>
            <person name="Quesneville H."/>
            <person name="Raines C."/>
            <person name="Rensing S.A."/>
            <person name="Riano-Pachon D.M."/>
            <person name="Richier S."/>
            <person name="Rokitta S."/>
            <person name="Shiraiwa Y."/>
            <person name="Soanes D.M."/>
            <person name="van der Giezen M."/>
            <person name="Wahlund T.M."/>
            <person name="Williams B."/>
            <person name="Wilson W."/>
            <person name="Wolfe G."/>
            <person name="Wurch L.L."/>
        </authorList>
    </citation>
    <scope>NUCLEOTIDE SEQUENCE</scope>
</reference>
<feature type="signal peptide" evidence="1">
    <location>
        <begin position="1"/>
        <end position="19"/>
    </location>
</feature>
<dbReference type="RefSeq" id="XP_005776843.1">
    <property type="nucleotide sequence ID" value="XM_005776786.1"/>
</dbReference>
<organism evidence="2 3">
    <name type="scientific">Emiliania huxleyi (strain CCMP1516)</name>
    <dbReference type="NCBI Taxonomy" id="280463"/>
    <lineage>
        <taxon>Eukaryota</taxon>
        <taxon>Haptista</taxon>
        <taxon>Haptophyta</taxon>
        <taxon>Prymnesiophyceae</taxon>
        <taxon>Isochrysidales</taxon>
        <taxon>Noelaerhabdaceae</taxon>
        <taxon>Emiliania</taxon>
    </lineage>
</organism>
<evidence type="ECO:0000313" key="3">
    <source>
        <dbReference type="Proteomes" id="UP000013827"/>
    </source>
</evidence>
<name>A0A0D3JLM9_EMIH1</name>
<keyword evidence="3" id="KW-1185">Reference proteome</keyword>
<feature type="chain" id="PRO_5044221430" description="C-type lectin domain-containing protein" evidence="1">
    <location>
        <begin position="20"/>
        <end position="249"/>
    </location>
</feature>
<reference evidence="2" key="2">
    <citation type="submission" date="2024-10" db="UniProtKB">
        <authorList>
            <consortium name="EnsemblProtists"/>
        </authorList>
    </citation>
    <scope>IDENTIFICATION</scope>
</reference>
<dbReference type="KEGG" id="ehx:EMIHUDRAFT_238558"/>
<protein>
    <recommendedName>
        <fullName evidence="4">C-type lectin domain-containing protein</fullName>
    </recommendedName>
</protein>
<dbReference type="EnsemblProtists" id="EOD24414">
    <property type="protein sequence ID" value="EOD24414"/>
    <property type="gene ID" value="EMIHUDRAFT_238558"/>
</dbReference>
<sequence>MLRAALALLCAALPGGIRAFAPSDCACAVVRPASGSLEGLCIAPLPPMEQEELDRICTCHAAPGAVSAWLGRVQETPIDCDAAADDALRRGLMRLKAPGSAHAVAAAAQGGPLPVFCSDSDEAIQAWAANHSTPVADDPYVTTGALQSSTTIKSELNPMDTPFVCHEEGDNFFLCHETPGAKLYPVVGAEGKFDVLCHPASALDDVAVLVQGLLARKQSNMLATGPSTAVEDSYCHALGNGTLVWTLAR</sequence>
<proteinExistence type="predicted"/>
<evidence type="ECO:0000313" key="2">
    <source>
        <dbReference type="EnsemblProtists" id="EOD24414"/>
    </source>
</evidence>
<evidence type="ECO:0000256" key="1">
    <source>
        <dbReference type="SAM" id="SignalP"/>
    </source>
</evidence>